<evidence type="ECO:0000256" key="1">
    <source>
        <dbReference type="ARBA" id="ARBA00007870"/>
    </source>
</evidence>
<keyword evidence="4" id="KW-0566">Pantothenate biosynthesis</keyword>
<dbReference type="InterPro" id="IPR051402">
    <property type="entry name" value="KPR-Related"/>
</dbReference>
<reference evidence="7" key="1">
    <citation type="journal article" date="2020" name="mSystems">
        <title>Genome- and Community-Level Interaction Insights into Carbon Utilization and Element Cycling Functions of Hydrothermarchaeota in Hydrothermal Sediment.</title>
        <authorList>
            <person name="Zhou Z."/>
            <person name="Liu Y."/>
            <person name="Xu W."/>
            <person name="Pan J."/>
            <person name="Luo Z.H."/>
            <person name="Li M."/>
        </authorList>
    </citation>
    <scope>NUCLEOTIDE SEQUENCE [LARGE SCALE GENOMIC DNA]</scope>
    <source>
        <strain evidence="7">SpSt-374</strain>
    </source>
</reference>
<evidence type="ECO:0000259" key="6">
    <source>
        <dbReference type="Pfam" id="PF08546"/>
    </source>
</evidence>
<comment type="caution">
    <text evidence="7">The sequence shown here is derived from an EMBL/GenBank/DDBJ whole genome shotgun (WGS) entry which is preliminary data.</text>
</comment>
<gene>
    <name evidence="7" type="ORF">ENR15_21595</name>
</gene>
<dbReference type="AlphaFoldDB" id="A0A7C3VK89"/>
<evidence type="ECO:0000259" key="5">
    <source>
        <dbReference type="Pfam" id="PF02558"/>
    </source>
</evidence>
<evidence type="ECO:0000313" key="7">
    <source>
        <dbReference type="EMBL" id="HGG03159.1"/>
    </source>
</evidence>
<dbReference type="InterPro" id="IPR013332">
    <property type="entry name" value="KPR_N"/>
</dbReference>
<evidence type="ECO:0000256" key="4">
    <source>
        <dbReference type="RuleBase" id="RU362068"/>
    </source>
</evidence>
<dbReference type="Pfam" id="PF08546">
    <property type="entry name" value="ApbA_C"/>
    <property type="match status" value="1"/>
</dbReference>
<comment type="function">
    <text evidence="4">Catalyzes the NADPH-dependent reduction of ketopantoate into pantoic acid.</text>
</comment>
<dbReference type="InterPro" id="IPR013752">
    <property type="entry name" value="KPA_reductase"/>
</dbReference>
<comment type="pathway">
    <text evidence="4">Cofactor biosynthesis; (R)-pantothenate biosynthesis; (R)-pantoate from 3-methyl-2-oxobutanoate: step 2/2.</text>
</comment>
<dbReference type="SUPFAM" id="SSF48179">
    <property type="entry name" value="6-phosphogluconate dehydrogenase C-terminal domain-like"/>
    <property type="match status" value="1"/>
</dbReference>
<dbReference type="Gene3D" id="1.10.1040.10">
    <property type="entry name" value="N-(1-d-carboxylethyl)-l-norvaline Dehydrogenase, domain 2"/>
    <property type="match status" value="1"/>
</dbReference>
<dbReference type="InterPro" id="IPR003710">
    <property type="entry name" value="ApbA"/>
</dbReference>
<dbReference type="GO" id="GO:0005737">
    <property type="term" value="C:cytoplasm"/>
    <property type="evidence" value="ECO:0007669"/>
    <property type="project" value="TreeGrafter"/>
</dbReference>
<dbReference type="GO" id="GO:0015940">
    <property type="term" value="P:pantothenate biosynthetic process"/>
    <property type="evidence" value="ECO:0007669"/>
    <property type="project" value="UniProtKB-UniPathway"/>
</dbReference>
<dbReference type="UniPathway" id="UPA00028">
    <property type="reaction ID" value="UER00004"/>
</dbReference>
<feature type="domain" description="Ketopantoate reductase C-terminal" evidence="6">
    <location>
        <begin position="187"/>
        <end position="309"/>
    </location>
</feature>
<dbReference type="InterPro" id="IPR008927">
    <property type="entry name" value="6-PGluconate_DH-like_C_sf"/>
</dbReference>
<keyword evidence="2 4" id="KW-0521">NADP</keyword>
<comment type="catalytic activity">
    <reaction evidence="4">
        <text>(R)-pantoate + NADP(+) = 2-dehydropantoate + NADPH + H(+)</text>
        <dbReference type="Rhea" id="RHEA:16233"/>
        <dbReference type="ChEBI" id="CHEBI:11561"/>
        <dbReference type="ChEBI" id="CHEBI:15378"/>
        <dbReference type="ChEBI" id="CHEBI:15980"/>
        <dbReference type="ChEBI" id="CHEBI:57783"/>
        <dbReference type="ChEBI" id="CHEBI:58349"/>
        <dbReference type="EC" id="1.1.1.169"/>
    </reaction>
</comment>
<evidence type="ECO:0000256" key="3">
    <source>
        <dbReference type="ARBA" id="ARBA00023002"/>
    </source>
</evidence>
<protein>
    <recommendedName>
        <fullName evidence="4">2-dehydropantoate 2-reductase</fullName>
        <ecNumber evidence="4">1.1.1.169</ecNumber>
    </recommendedName>
    <alternativeName>
        <fullName evidence="4">Ketopantoate reductase</fullName>
    </alternativeName>
</protein>
<dbReference type="NCBIfam" id="TIGR00745">
    <property type="entry name" value="apbA_panE"/>
    <property type="match status" value="1"/>
</dbReference>
<dbReference type="SUPFAM" id="SSF51735">
    <property type="entry name" value="NAD(P)-binding Rossmann-fold domains"/>
    <property type="match status" value="1"/>
</dbReference>
<dbReference type="EMBL" id="DSPX01000220">
    <property type="protein sequence ID" value="HGG03159.1"/>
    <property type="molecule type" value="Genomic_DNA"/>
</dbReference>
<organism evidence="7">
    <name type="scientific">Planktothricoides sp. SpSt-374</name>
    <dbReference type="NCBI Taxonomy" id="2282167"/>
    <lineage>
        <taxon>Bacteria</taxon>
        <taxon>Bacillati</taxon>
        <taxon>Cyanobacteriota</taxon>
        <taxon>Cyanophyceae</taxon>
        <taxon>Oscillatoriophycideae</taxon>
        <taxon>Oscillatoriales</taxon>
        <taxon>Oscillatoriaceae</taxon>
        <taxon>Planktothricoides</taxon>
    </lineage>
</organism>
<dbReference type="PANTHER" id="PTHR21708:SF26">
    <property type="entry name" value="2-DEHYDROPANTOATE 2-REDUCTASE"/>
    <property type="match status" value="1"/>
</dbReference>
<dbReference type="FunFam" id="1.10.1040.10:FF:000017">
    <property type="entry name" value="2-dehydropantoate 2-reductase"/>
    <property type="match status" value="1"/>
</dbReference>
<dbReference type="Pfam" id="PF02558">
    <property type="entry name" value="ApbA"/>
    <property type="match status" value="1"/>
</dbReference>
<dbReference type="EC" id="1.1.1.169" evidence="4"/>
<feature type="domain" description="Ketopantoate reductase N-terminal" evidence="5">
    <location>
        <begin position="9"/>
        <end position="156"/>
    </location>
</feature>
<proteinExistence type="inferred from homology"/>
<accession>A0A7C3VK89</accession>
<evidence type="ECO:0000256" key="2">
    <source>
        <dbReference type="ARBA" id="ARBA00022857"/>
    </source>
</evidence>
<dbReference type="Gene3D" id="3.40.50.720">
    <property type="entry name" value="NAD(P)-binding Rossmann-like Domain"/>
    <property type="match status" value="1"/>
</dbReference>
<dbReference type="InterPro" id="IPR013328">
    <property type="entry name" value="6PGD_dom2"/>
</dbReference>
<name>A0A7C3VK89_9CYAN</name>
<dbReference type="InterPro" id="IPR036291">
    <property type="entry name" value="NAD(P)-bd_dom_sf"/>
</dbReference>
<dbReference type="NCBIfam" id="NF004887">
    <property type="entry name" value="PRK06249.1"/>
    <property type="match status" value="1"/>
</dbReference>
<comment type="similarity">
    <text evidence="1 4">Belongs to the ketopantoate reductase family.</text>
</comment>
<sequence>MTKDKGRTYAIIGTGAVGGFYGARLQRAGIEVHFLLNRDWPQVREHGLVVESCEGNFTLPEVNAWRHTHDMPPCDVVIVALKTTQNHLLPELLPPVVKPNGVILLLQNGLGAEPEAGKIFDAQTVMGGLSFICSNKIGPGHIRHIDYGAITLGEYAPDYQSAGITATMEAIKSDFEAAKIPIFLEEDLLLARWKKLVWNIPYNGLSVVLDARTDEIMASPHTRQLAASLMQEVAAGAAACGRVVSDSFIQKMLEHTEKMKPYLTSMKLDFDRAHPLEVEAIFGYPLRMATSLGADLPLISMLYHQLKFIDDRLSGG</sequence>
<dbReference type="PANTHER" id="PTHR21708">
    <property type="entry name" value="PROBABLE 2-DEHYDROPANTOATE 2-REDUCTASE"/>
    <property type="match status" value="1"/>
</dbReference>
<dbReference type="GO" id="GO:0008677">
    <property type="term" value="F:2-dehydropantoate 2-reductase activity"/>
    <property type="evidence" value="ECO:0007669"/>
    <property type="project" value="UniProtKB-EC"/>
</dbReference>
<keyword evidence="3 4" id="KW-0560">Oxidoreductase</keyword>